<dbReference type="InterPro" id="IPR007295">
    <property type="entry name" value="DUF402"/>
</dbReference>
<feature type="domain" description="DUF402" evidence="1">
    <location>
        <begin position="65"/>
        <end position="176"/>
    </location>
</feature>
<reference evidence="2 5" key="2">
    <citation type="submission" date="2020-07" db="EMBL/GenBank/DDBJ databases">
        <title>Sequencing the genomes of 1000 actinobacteria strains.</title>
        <authorList>
            <person name="Klenk H.-P."/>
        </authorList>
    </citation>
    <scope>NUCLEOTIDE SEQUENCE [LARGE SCALE GENOMIC DNA]</scope>
    <source>
        <strain evidence="2 5">DSM 45117</strain>
    </source>
</reference>
<dbReference type="RefSeq" id="WP_092884291.1">
    <property type="nucleotide sequence ID" value="NZ_FOOI01000009.1"/>
</dbReference>
<organism evidence="3 4">
    <name type="scientific">Actinopolymorpha cephalotaxi</name>
    <dbReference type="NCBI Taxonomy" id="504797"/>
    <lineage>
        <taxon>Bacteria</taxon>
        <taxon>Bacillati</taxon>
        <taxon>Actinomycetota</taxon>
        <taxon>Actinomycetes</taxon>
        <taxon>Propionibacteriales</taxon>
        <taxon>Actinopolymorphaceae</taxon>
        <taxon>Actinopolymorpha</taxon>
    </lineage>
</organism>
<protein>
    <recommendedName>
        <fullName evidence="1">DUF402 domain-containing protein</fullName>
    </recommendedName>
</protein>
<evidence type="ECO:0000313" key="3">
    <source>
        <dbReference type="EMBL" id="SFG87694.1"/>
    </source>
</evidence>
<name>A0A1I2VEC5_9ACTN</name>
<dbReference type="STRING" id="504797.SAMN05421678_109146"/>
<dbReference type="AlphaFoldDB" id="A0A1I2VEC5"/>
<gene>
    <name evidence="2" type="ORF">FHR37_003710</name>
    <name evidence="3" type="ORF">SAMN05421678_109146</name>
</gene>
<dbReference type="Proteomes" id="UP000199052">
    <property type="component" value="Unassembled WGS sequence"/>
</dbReference>
<dbReference type="InterPro" id="IPR035930">
    <property type="entry name" value="FomD-like_sf"/>
</dbReference>
<dbReference type="Pfam" id="PF04167">
    <property type="entry name" value="DUF402"/>
    <property type="match status" value="1"/>
</dbReference>
<dbReference type="EMBL" id="JACBZA010000001">
    <property type="protein sequence ID" value="NYH84859.1"/>
    <property type="molecule type" value="Genomic_DNA"/>
</dbReference>
<proteinExistence type="predicted"/>
<accession>A0A1I2VEC5</accession>
<dbReference type="Gene3D" id="2.40.380.10">
    <property type="entry name" value="FomD-like"/>
    <property type="match status" value="1"/>
</dbReference>
<dbReference type="EMBL" id="FOOI01000009">
    <property type="protein sequence ID" value="SFG87694.1"/>
    <property type="molecule type" value="Genomic_DNA"/>
</dbReference>
<evidence type="ECO:0000313" key="5">
    <source>
        <dbReference type="Proteomes" id="UP000533017"/>
    </source>
</evidence>
<evidence type="ECO:0000313" key="4">
    <source>
        <dbReference type="Proteomes" id="UP000199052"/>
    </source>
</evidence>
<dbReference type="OrthoDB" id="3531052at2"/>
<dbReference type="SUPFAM" id="SSF159234">
    <property type="entry name" value="FomD-like"/>
    <property type="match status" value="1"/>
</dbReference>
<evidence type="ECO:0000313" key="2">
    <source>
        <dbReference type="EMBL" id="NYH84859.1"/>
    </source>
</evidence>
<evidence type="ECO:0000259" key="1">
    <source>
        <dbReference type="Pfam" id="PF04167"/>
    </source>
</evidence>
<keyword evidence="5" id="KW-1185">Reference proteome</keyword>
<reference evidence="3 4" key="1">
    <citation type="submission" date="2016-10" db="EMBL/GenBank/DDBJ databases">
        <authorList>
            <person name="de Groot N.N."/>
        </authorList>
    </citation>
    <scope>NUCLEOTIDE SEQUENCE [LARGE SCALE GENOMIC DNA]</scope>
    <source>
        <strain evidence="3 4">CPCC 202808</strain>
    </source>
</reference>
<sequence>MPAASRASYASFTAGDDLLLEFRKWPASLHYRVRTVFLGADEDGAWIGGRKGRGVDRGPGRRPNVVSEDWVSFLPYGQGWAARWYARQAATGRASRYSCYVDITTPAHVDPDEQGVPSVHLVDLDLDVVRTWDGAVEVLDVDEFEEHRLALGYPGAVVKDALRSAAEVRQAMAAGAHPFDGKQAGRRVSSYTAYDEFRLGHSDARLSQRPG</sequence>
<dbReference type="Proteomes" id="UP000533017">
    <property type="component" value="Unassembled WGS sequence"/>
</dbReference>